<protein>
    <submittedName>
        <fullName evidence="1">Uncharacterized protein</fullName>
    </submittedName>
</protein>
<comment type="caution">
    <text evidence="1">The sequence shown here is derived from an EMBL/GenBank/DDBJ whole genome shotgun (WGS) entry which is preliminary data.</text>
</comment>
<dbReference type="Proteomes" id="UP000070186">
    <property type="component" value="Unassembled WGS sequence"/>
</dbReference>
<accession>A0A133XHH0</accession>
<dbReference type="STRING" id="281362.AT959_13720"/>
<name>A0A133XHH0_9RHOO</name>
<dbReference type="EMBL" id="LODL01000021">
    <property type="protein sequence ID" value="KXB30394.1"/>
    <property type="molecule type" value="Genomic_DNA"/>
</dbReference>
<proteinExistence type="predicted"/>
<reference evidence="1 2" key="1">
    <citation type="submission" date="2015-12" db="EMBL/GenBank/DDBJ databases">
        <title>Nitrous oxide reduction kinetics distinguish bacteria harboring typical versus atypical NosZ.</title>
        <authorList>
            <person name="Yoon S."/>
            <person name="Nissen S."/>
            <person name="Park D."/>
            <person name="Sanford R.A."/>
            <person name="Loeffler F.E."/>
        </authorList>
    </citation>
    <scope>NUCLEOTIDE SEQUENCE [LARGE SCALE GENOMIC DNA]</scope>
    <source>
        <strain evidence="1 2">ATCC BAA-841</strain>
    </source>
</reference>
<gene>
    <name evidence="1" type="ORF">AT959_13720</name>
</gene>
<evidence type="ECO:0000313" key="1">
    <source>
        <dbReference type="EMBL" id="KXB30394.1"/>
    </source>
</evidence>
<evidence type="ECO:0000313" key="2">
    <source>
        <dbReference type="Proteomes" id="UP000070186"/>
    </source>
</evidence>
<organism evidence="1 2">
    <name type="scientific">Dechloromonas denitrificans</name>
    <dbReference type="NCBI Taxonomy" id="281362"/>
    <lineage>
        <taxon>Bacteria</taxon>
        <taxon>Pseudomonadati</taxon>
        <taxon>Pseudomonadota</taxon>
        <taxon>Betaproteobacteria</taxon>
        <taxon>Rhodocyclales</taxon>
        <taxon>Azonexaceae</taxon>
        <taxon>Dechloromonas</taxon>
    </lineage>
</organism>
<dbReference type="AlphaFoldDB" id="A0A133XHH0"/>
<sequence length="184" mass="20545">MHRWLFVMLALLSGLGLADERVKVCYGYGCLVQADVRYSDGQLGDVRRLLFAAVDAAEERKMLALAIGRLYAWAGEQSDIHNDRGGNYADGGIPGKMDCIDHSTSTTRLLGLLAERGYLRWHRVREIEARNFAWLIPSHWSAVIEEKTDGEAARFVVDSWFVDNGQPAVILPLDEWKKGAGPDV</sequence>
<keyword evidence="2" id="KW-1185">Reference proteome</keyword>
<dbReference type="RefSeq" id="WP_066883976.1">
    <property type="nucleotide sequence ID" value="NZ_LODL01000021.1"/>
</dbReference>